<protein>
    <submittedName>
        <fullName evidence="2">Methyltransferase domain-containing protein</fullName>
    </submittedName>
</protein>
<name>A0A238Z3H7_9RHOB</name>
<dbReference type="SUPFAM" id="SSF53335">
    <property type="entry name" value="S-adenosyl-L-methionine-dependent methyltransferases"/>
    <property type="match status" value="1"/>
</dbReference>
<proteinExistence type="predicted"/>
<dbReference type="CDD" id="cd02440">
    <property type="entry name" value="AdoMet_MTases"/>
    <property type="match status" value="1"/>
</dbReference>
<evidence type="ECO:0000259" key="1">
    <source>
        <dbReference type="Pfam" id="PF13649"/>
    </source>
</evidence>
<dbReference type="Gene3D" id="3.40.50.150">
    <property type="entry name" value="Vaccinia Virus protein VP39"/>
    <property type="match status" value="1"/>
</dbReference>
<sequence length="268" mass="29310">MLGMEFDTARATRRQEEIYAAADSEIWRRAVYDPLHGGWPLACIGGRPFLEYVARDAQLGQGDRALELGCGAGAACDFLAQISGAGVTGIERNPAQYDRARLRNARNPLLSFLCTDAATWRAKQPDMGAVFLLDTLSLVADWPQILSAARSALALGKPLYIADQQAGPTLRRATLERAYEIDGFVGLRPGQALRLALQCAGFSQVTTRDANADAIRVFSGIRRNVQGMMHDPGNPEAAEALAQWDELTSFYLGAFKSRELVYTWTRAV</sequence>
<dbReference type="Pfam" id="PF13649">
    <property type="entry name" value="Methyltransf_25"/>
    <property type="match status" value="1"/>
</dbReference>
<reference evidence="2 3" key="1">
    <citation type="submission" date="2017-06" db="EMBL/GenBank/DDBJ databases">
        <authorList>
            <person name="Kim H.J."/>
            <person name="Triplett B.A."/>
        </authorList>
    </citation>
    <scope>NUCLEOTIDE SEQUENCE [LARGE SCALE GENOMIC DNA]</scope>
    <source>
        <strain evidence="2 3">DSM 29052</strain>
    </source>
</reference>
<dbReference type="EMBL" id="FZNN01000023">
    <property type="protein sequence ID" value="SNR77782.1"/>
    <property type="molecule type" value="Genomic_DNA"/>
</dbReference>
<dbReference type="GO" id="GO:0008168">
    <property type="term" value="F:methyltransferase activity"/>
    <property type="evidence" value="ECO:0007669"/>
    <property type="project" value="UniProtKB-KW"/>
</dbReference>
<accession>A0A238Z3H7</accession>
<keyword evidence="2" id="KW-0489">Methyltransferase</keyword>
<evidence type="ECO:0000313" key="3">
    <source>
        <dbReference type="Proteomes" id="UP000198417"/>
    </source>
</evidence>
<dbReference type="AlphaFoldDB" id="A0A238Z3H7"/>
<evidence type="ECO:0000313" key="2">
    <source>
        <dbReference type="EMBL" id="SNR77782.1"/>
    </source>
</evidence>
<feature type="domain" description="Methyltransferase" evidence="1">
    <location>
        <begin position="66"/>
        <end position="154"/>
    </location>
</feature>
<dbReference type="InterPro" id="IPR041698">
    <property type="entry name" value="Methyltransf_25"/>
</dbReference>
<organism evidence="2 3">
    <name type="scientific">Puniceibacterium sediminis</name>
    <dbReference type="NCBI Taxonomy" id="1608407"/>
    <lineage>
        <taxon>Bacteria</taxon>
        <taxon>Pseudomonadati</taxon>
        <taxon>Pseudomonadota</taxon>
        <taxon>Alphaproteobacteria</taxon>
        <taxon>Rhodobacterales</taxon>
        <taxon>Paracoccaceae</taxon>
        <taxon>Puniceibacterium</taxon>
    </lineage>
</organism>
<dbReference type="GO" id="GO:0032259">
    <property type="term" value="P:methylation"/>
    <property type="evidence" value="ECO:0007669"/>
    <property type="project" value="UniProtKB-KW"/>
</dbReference>
<dbReference type="InterPro" id="IPR029063">
    <property type="entry name" value="SAM-dependent_MTases_sf"/>
</dbReference>
<gene>
    <name evidence="2" type="ORF">SAMN06265370_12316</name>
</gene>
<keyword evidence="2" id="KW-0808">Transferase</keyword>
<dbReference type="Proteomes" id="UP000198417">
    <property type="component" value="Unassembled WGS sequence"/>
</dbReference>
<keyword evidence="3" id="KW-1185">Reference proteome</keyword>